<keyword evidence="5" id="KW-0645">Protease</keyword>
<keyword evidence="8" id="KW-0378">Hydrolase</keyword>
<evidence type="ECO:0000256" key="13">
    <source>
        <dbReference type="SAM" id="SignalP"/>
    </source>
</evidence>
<comment type="subcellular location">
    <subcellularLocation>
        <location evidence="2">Secreted</location>
    </subcellularLocation>
</comment>
<keyword evidence="10" id="KW-0482">Metalloprotease</keyword>
<reference evidence="15 16" key="1">
    <citation type="submission" date="2024-11" db="EMBL/GenBank/DDBJ databases">
        <title>Chromosome-level genome assembly of the freshwater bivalve Anodonta woodiana.</title>
        <authorList>
            <person name="Chen X."/>
        </authorList>
    </citation>
    <scope>NUCLEOTIDE SEQUENCE [LARGE SCALE GENOMIC DNA]</scope>
    <source>
        <strain evidence="15">MN2024</strain>
        <tissue evidence="15">Gills</tissue>
    </source>
</reference>
<dbReference type="PANTHER" id="PTHR11532">
    <property type="entry name" value="PROTEASE M14 CARBOXYPEPTIDASE"/>
    <property type="match status" value="1"/>
</dbReference>
<dbReference type="GO" id="GO:0006508">
    <property type="term" value="P:proteolysis"/>
    <property type="evidence" value="ECO:0007669"/>
    <property type="project" value="UniProtKB-KW"/>
</dbReference>
<evidence type="ECO:0000259" key="14">
    <source>
        <dbReference type="PROSITE" id="PS52035"/>
    </source>
</evidence>
<feature type="domain" description="Peptidase M14" evidence="14">
    <location>
        <begin position="28"/>
        <end position="371"/>
    </location>
</feature>
<keyword evidence="16" id="KW-1185">Reference proteome</keyword>
<keyword evidence="11" id="KW-0325">Glycoprotein</keyword>
<dbReference type="InterPro" id="IPR008969">
    <property type="entry name" value="CarboxyPept-like_regulatory"/>
</dbReference>
<name>A0ABD3WW51_SINWO</name>
<comment type="caution">
    <text evidence="15">The sequence shown here is derived from an EMBL/GenBank/DDBJ whole genome shotgun (WGS) entry which is preliminary data.</text>
</comment>
<evidence type="ECO:0000256" key="8">
    <source>
        <dbReference type="ARBA" id="ARBA00022801"/>
    </source>
</evidence>
<gene>
    <name evidence="15" type="ORF">ACJMK2_034571</name>
</gene>
<feature type="signal peptide" evidence="13">
    <location>
        <begin position="1"/>
        <end position="23"/>
    </location>
</feature>
<evidence type="ECO:0000256" key="7">
    <source>
        <dbReference type="ARBA" id="ARBA00022729"/>
    </source>
</evidence>
<dbReference type="FunFam" id="3.40.630.10:FF:000013">
    <property type="entry name" value="carboxypeptidase N catalytic chain"/>
    <property type="match status" value="1"/>
</dbReference>
<dbReference type="SUPFAM" id="SSF49464">
    <property type="entry name" value="Carboxypeptidase regulatory domain-like"/>
    <property type="match status" value="1"/>
</dbReference>
<dbReference type="EMBL" id="JBJQND010000005">
    <property type="protein sequence ID" value="KAL3876775.1"/>
    <property type="molecule type" value="Genomic_DNA"/>
</dbReference>
<evidence type="ECO:0000256" key="12">
    <source>
        <dbReference type="PROSITE-ProRule" id="PRU01379"/>
    </source>
</evidence>
<evidence type="ECO:0000313" key="15">
    <source>
        <dbReference type="EMBL" id="KAL3876775.1"/>
    </source>
</evidence>
<evidence type="ECO:0000256" key="5">
    <source>
        <dbReference type="ARBA" id="ARBA00022670"/>
    </source>
</evidence>
<protein>
    <recommendedName>
        <fullName evidence="14">Peptidase M14 domain-containing protein</fullName>
    </recommendedName>
</protein>
<organism evidence="15 16">
    <name type="scientific">Sinanodonta woodiana</name>
    <name type="common">Chinese pond mussel</name>
    <name type="synonym">Anodonta woodiana</name>
    <dbReference type="NCBI Taxonomy" id="1069815"/>
    <lineage>
        <taxon>Eukaryota</taxon>
        <taxon>Metazoa</taxon>
        <taxon>Spiralia</taxon>
        <taxon>Lophotrochozoa</taxon>
        <taxon>Mollusca</taxon>
        <taxon>Bivalvia</taxon>
        <taxon>Autobranchia</taxon>
        <taxon>Heteroconchia</taxon>
        <taxon>Palaeoheterodonta</taxon>
        <taxon>Unionida</taxon>
        <taxon>Unionoidea</taxon>
        <taxon>Unionidae</taxon>
        <taxon>Unioninae</taxon>
        <taxon>Sinanodonta</taxon>
    </lineage>
</organism>
<dbReference type="InterPro" id="IPR050753">
    <property type="entry name" value="Peptidase_M14_domain"/>
</dbReference>
<evidence type="ECO:0000256" key="4">
    <source>
        <dbReference type="ARBA" id="ARBA00022525"/>
    </source>
</evidence>
<sequence>MDRLSFWLALLPTIVVLLPNCRGFDIAKHHNYEELQEEMRLVSEDEKCKDITRLYDLKEGKLATLPDGRKGFLENDPSGLTVQGRKLTVIELSKYVGKHTPGIPEFKYIGNMHGNEVDGRELLLRLMWYLCDGYKNGNTTIMWLLENTRIHLMPSMNPDGWEEANKGPRNEKGEKDWLNGRANANGVDLNRNFPNLNKIMYGYEKERYSRNNHLEKLSQAFSSQDLQPETKMVMRWLFEIPFVLSANMHNGALVANYPYDATRSGKQQEYAKSPDDELFQYLSRCYSIPHGEMAKNHTPCDKNEDFSKHDGITNGGDWYSVPGGMQDYNYLETNCFEITLELGCDKFPPATELPKIWDENKNSLIFFMMQTHIGVKGTVQFSEGTPVPNAEIMLYNLADIDNKCQETYINHDVISNKDGDYYRLLKDGVYRIAVEINDPEGNIIQASRCVVVKNEPLREAQVVNFDLMSLYQNRDEIENECVLLKKQAQQTCLKNLDQIQLKRMFETFYQDLQEERGL</sequence>
<keyword evidence="6" id="KW-0479">Metal-binding</keyword>
<feature type="chain" id="PRO_5044884192" description="Peptidase M14 domain-containing protein" evidence="13">
    <location>
        <begin position="24"/>
        <end position="518"/>
    </location>
</feature>
<dbReference type="Gene3D" id="2.60.40.1120">
    <property type="entry name" value="Carboxypeptidase-like, regulatory domain"/>
    <property type="match status" value="1"/>
</dbReference>
<evidence type="ECO:0000256" key="9">
    <source>
        <dbReference type="ARBA" id="ARBA00022833"/>
    </source>
</evidence>
<dbReference type="InterPro" id="IPR000834">
    <property type="entry name" value="Peptidase_M14"/>
</dbReference>
<feature type="active site" description="Proton donor/acceptor" evidence="12">
    <location>
        <position position="341"/>
    </location>
</feature>
<evidence type="ECO:0000256" key="3">
    <source>
        <dbReference type="ARBA" id="ARBA00005988"/>
    </source>
</evidence>
<evidence type="ECO:0000256" key="1">
    <source>
        <dbReference type="ARBA" id="ARBA00001947"/>
    </source>
</evidence>
<dbReference type="SUPFAM" id="SSF53187">
    <property type="entry name" value="Zn-dependent exopeptidases"/>
    <property type="match status" value="1"/>
</dbReference>
<dbReference type="PROSITE" id="PS52035">
    <property type="entry name" value="PEPTIDASE_M14"/>
    <property type="match status" value="1"/>
</dbReference>
<keyword evidence="4" id="KW-0964">Secreted</keyword>
<dbReference type="CDD" id="cd11308">
    <property type="entry name" value="Peptidase_M14NE-CP-C_like"/>
    <property type="match status" value="1"/>
</dbReference>
<dbReference type="SMART" id="SM00631">
    <property type="entry name" value="Zn_pept"/>
    <property type="match status" value="1"/>
</dbReference>
<accession>A0ABD3WW51</accession>
<keyword evidence="9" id="KW-0862">Zinc</keyword>
<dbReference type="Pfam" id="PF00246">
    <property type="entry name" value="Peptidase_M14"/>
    <property type="match status" value="1"/>
</dbReference>
<evidence type="ECO:0000313" key="16">
    <source>
        <dbReference type="Proteomes" id="UP001634394"/>
    </source>
</evidence>
<dbReference type="PANTHER" id="PTHR11532:SF93">
    <property type="entry name" value="CARBOXYPEPTIDASE E"/>
    <property type="match status" value="1"/>
</dbReference>
<dbReference type="GO" id="GO:0046872">
    <property type="term" value="F:metal ion binding"/>
    <property type="evidence" value="ECO:0007669"/>
    <property type="project" value="UniProtKB-KW"/>
</dbReference>
<proteinExistence type="inferred from homology"/>
<evidence type="ECO:0000256" key="10">
    <source>
        <dbReference type="ARBA" id="ARBA00023049"/>
    </source>
</evidence>
<dbReference type="Gene3D" id="3.40.630.10">
    <property type="entry name" value="Zn peptidases"/>
    <property type="match status" value="1"/>
</dbReference>
<dbReference type="CDD" id="cd03858">
    <property type="entry name" value="M14_CP_N-E_like"/>
    <property type="match status" value="1"/>
</dbReference>
<evidence type="ECO:0000256" key="11">
    <source>
        <dbReference type="ARBA" id="ARBA00023180"/>
    </source>
</evidence>
<comment type="cofactor">
    <cofactor evidence="1">
        <name>Zn(2+)</name>
        <dbReference type="ChEBI" id="CHEBI:29105"/>
    </cofactor>
</comment>
<dbReference type="PRINTS" id="PR00765">
    <property type="entry name" value="CRBOXYPTASEA"/>
</dbReference>
<keyword evidence="7 13" id="KW-0732">Signal</keyword>
<comment type="similarity">
    <text evidence="3 12">Belongs to the peptidase M14 family.</text>
</comment>
<dbReference type="GO" id="GO:0005576">
    <property type="term" value="C:extracellular region"/>
    <property type="evidence" value="ECO:0007669"/>
    <property type="project" value="UniProtKB-SubCell"/>
</dbReference>
<dbReference type="AlphaFoldDB" id="A0ABD3WW51"/>
<evidence type="ECO:0000256" key="2">
    <source>
        <dbReference type="ARBA" id="ARBA00004613"/>
    </source>
</evidence>
<evidence type="ECO:0000256" key="6">
    <source>
        <dbReference type="ARBA" id="ARBA00022723"/>
    </source>
</evidence>
<dbReference type="Proteomes" id="UP001634394">
    <property type="component" value="Unassembled WGS sequence"/>
</dbReference>
<dbReference type="GO" id="GO:0008237">
    <property type="term" value="F:metallopeptidase activity"/>
    <property type="evidence" value="ECO:0007669"/>
    <property type="project" value="UniProtKB-KW"/>
</dbReference>